<accession>A0A2I0B739</accession>
<gene>
    <name evidence="1" type="ORF">AXF42_Ash005476</name>
</gene>
<proteinExistence type="predicted"/>
<dbReference type="GO" id="GO:0016787">
    <property type="term" value="F:hydrolase activity"/>
    <property type="evidence" value="ECO:0007669"/>
    <property type="project" value="UniProtKB-KW"/>
</dbReference>
<dbReference type="PANTHER" id="PTHR33116:SF86">
    <property type="entry name" value="REVERSE TRANSCRIPTASE DOMAIN-CONTAINING PROTEIN"/>
    <property type="match status" value="1"/>
</dbReference>
<dbReference type="EC" id="3.1.27.-" evidence="1"/>
<dbReference type="EMBL" id="KZ451908">
    <property type="protein sequence ID" value="PKA63581.1"/>
    <property type="molecule type" value="Genomic_DNA"/>
</dbReference>
<keyword evidence="1" id="KW-0378">Hydrolase</keyword>
<keyword evidence="2" id="KW-1185">Reference proteome</keyword>
<sequence>MYKVIAKVLVHRLKEHISSLVSLEQVLLSQAGSSQRIEVCLLSPYLFILSSELLSVMIYKERQSGSLSEIKITPRAPTHSHLMFADDLLFFAKATSLDAVIVKRNCDRYCVFSGQRVNSEKSSIIFSPTTIRSQKTVIRRQLRMQESQQWRYLGIPLSKHKPKKADFSSVIAMIWNRISAWGAMCLSLISIKVIDEIEKLIRTFL</sequence>
<evidence type="ECO:0000313" key="2">
    <source>
        <dbReference type="Proteomes" id="UP000236161"/>
    </source>
</evidence>
<reference evidence="1 2" key="1">
    <citation type="journal article" date="2017" name="Nature">
        <title>The Apostasia genome and the evolution of orchids.</title>
        <authorList>
            <person name="Zhang G.Q."/>
            <person name="Liu K.W."/>
            <person name="Li Z."/>
            <person name="Lohaus R."/>
            <person name="Hsiao Y.Y."/>
            <person name="Niu S.C."/>
            <person name="Wang J.Y."/>
            <person name="Lin Y.C."/>
            <person name="Xu Q."/>
            <person name="Chen L.J."/>
            <person name="Yoshida K."/>
            <person name="Fujiwara S."/>
            <person name="Wang Z.W."/>
            <person name="Zhang Y.Q."/>
            <person name="Mitsuda N."/>
            <person name="Wang M."/>
            <person name="Liu G.H."/>
            <person name="Pecoraro L."/>
            <person name="Huang H.X."/>
            <person name="Xiao X.J."/>
            <person name="Lin M."/>
            <person name="Wu X.Y."/>
            <person name="Wu W.L."/>
            <person name="Chen Y.Y."/>
            <person name="Chang S.B."/>
            <person name="Sakamoto S."/>
            <person name="Ohme-Takagi M."/>
            <person name="Yagi M."/>
            <person name="Zeng S.J."/>
            <person name="Shen C.Y."/>
            <person name="Yeh C.M."/>
            <person name="Luo Y.B."/>
            <person name="Tsai W.C."/>
            <person name="Van de Peer Y."/>
            <person name="Liu Z.J."/>
        </authorList>
    </citation>
    <scope>NUCLEOTIDE SEQUENCE [LARGE SCALE GENOMIC DNA]</scope>
    <source>
        <strain evidence="2">cv. Shenzhen</strain>
        <tissue evidence="1">Stem</tissue>
    </source>
</reference>
<organism evidence="1 2">
    <name type="scientific">Apostasia shenzhenica</name>
    <dbReference type="NCBI Taxonomy" id="1088818"/>
    <lineage>
        <taxon>Eukaryota</taxon>
        <taxon>Viridiplantae</taxon>
        <taxon>Streptophyta</taxon>
        <taxon>Embryophyta</taxon>
        <taxon>Tracheophyta</taxon>
        <taxon>Spermatophyta</taxon>
        <taxon>Magnoliopsida</taxon>
        <taxon>Liliopsida</taxon>
        <taxon>Asparagales</taxon>
        <taxon>Orchidaceae</taxon>
        <taxon>Apostasioideae</taxon>
        <taxon>Apostasia</taxon>
    </lineage>
</organism>
<dbReference type="Proteomes" id="UP000236161">
    <property type="component" value="Unassembled WGS sequence"/>
</dbReference>
<evidence type="ECO:0000313" key="1">
    <source>
        <dbReference type="EMBL" id="PKA63581.1"/>
    </source>
</evidence>
<dbReference type="OrthoDB" id="786357at2759"/>
<protein>
    <submittedName>
        <fullName evidence="1">Putative mitochondrial protein</fullName>
        <ecNumber evidence="1">3.1.27.-</ecNumber>
    </submittedName>
</protein>
<dbReference type="PANTHER" id="PTHR33116">
    <property type="entry name" value="REVERSE TRANSCRIPTASE ZINC-BINDING DOMAIN-CONTAINING PROTEIN-RELATED-RELATED"/>
    <property type="match status" value="1"/>
</dbReference>
<name>A0A2I0B739_9ASPA</name>
<dbReference type="AlphaFoldDB" id="A0A2I0B739"/>